<gene>
    <name evidence="2" type="ORF">NSA17_03270</name>
</gene>
<accession>A0AAW5M0H5</accession>
<keyword evidence="1" id="KW-1133">Transmembrane helix</keyword>
<dbReference type="RefSeq" id="WP_053107232.1">
    <property type="nucleotide sequence ID" value="NZ_CABIWE010000025.1"/>
</dbReference>
<name>A0AAW5M0H5_LACJH</name>
<feature type="transmembrane region" description="Helical" evidence="1">
    <location>
        <begin position="6"/>
        <end position="25"/>
    </location>
</feature>
<dbReference type="Proteomes" id="UP001206357">
    <property type="component" value="Unassembled WGS sequence"/>
</dbReference>
<feature type="transmembrane region" description="Helical" evidence="1">
    <location>
        <begin position="71"/>
        <end position="91"/>
    </location>
</feature>
<dbReference type="AlphaFoldDB" id="A0AAW5M0H5"/>
<dbReference type="EMBL" id="JANKAU010000002">
    <property type="protein sequence ID" value="MCR1914444.1"/>
    <property type="molecule type" value="Genomic_DNA"/>
</dbReference>
<keyword evidence="1" id="KW-0812">Transmembrane</keyword>
<evidence type="ECO:0000256" key="1">
    <source>
        <dbReference type="SAM" id="Phobius"/>
    </source>
</evidence>
<organism evidence="2 3">
    <name type="scientific">Lactobacillus johnsonii</name>
    <dbReference type="NCBI Taxonomy" id="33959"/>
    <lineage>
        <taxon>Bacteria</taxon>
        <taxon>Bacillati</taxon>
        <taxon>Bacillota</taxon>
        <taxon>Bacilli</taxon>
        <taxon>Lactobacillales</taxon>
        <taxon>Lactobacillaceae</taxon>
        <taxon>Lactobacillus</taxon>
    </lineage>
</organism>
<evidence type="ECO:0000313" key="3">
    <source>
        <dbReference type="Proteomes" id="UP001206357"/>
    </source>
</evidence>
<keyword evidence="1" id="KW-0472">Membrane</keyword>
<feature type="transmembrane region" description="Helical" evidence="1">
    <location>
        <begin position="45"/>
        <end position="65"/>
    </location>
</feature>
<comment type="caution">
    <text evidence="2">The sequence shown here is derived from an EMBL/GenBank/DDBJ whole genome shotgun (WGS) entry which is preliminary data.</text>
</comment>
<proteinExistence type="predicted"/>
<protein>
    <submittedName>
        <fullName evidence="2">DUF6442 family protein</fullName>
    </submittedName>
</protein>
<dbReference type="InterPro" id="IPR045620">
    <property type="entry name" value="DUF6442"/>
</dbReference>
<feature type="transmembrane region" description="Helical" evidence="1">
    <location>
        <begin position="103"/>
        <end position="123"/>
    </location>
</feature>
<feature type="transmembrane region" description="Helical" evidence="1">
    <location>
        <begin position="129"/>
        <end position="147"/>
    </location>
</feature>
<reference evidence="2" key="1">
    <citation type="submission" date="2022-07" db="EMBL/GenBank/DDBJ databases">
        <title>Enhanced cultured diversity of the mouse gut microbiota enables custom-made synthetic communities.</title>
        <authorList>
            <person name="Afrizal A."/>
        </authorList>
    </citation>
    <scope>NUCLEOTIDE SEQUENCE</scope>
    <source>
        <strain evidence="2">DSM 100219</strain>
    </source>
</reference>
<dbReference type="Pfam" id="PF20040">
    <property type="entry name" value="DUF6442"/>
    <property type="match status" value="1"/>
</dbReference>
<evidence type="ECO:0000313" key="2">
    <source>
        <dbReference type="EMBL" id="MCR1914444.1"/>
    </source>
</evidence>
<sequence length="157" mass="17932">MNSMDTNTIAIIGGILIGLIAVIGLRKSNPTKFDERQKMIRGRGYKYGFISMMLADIAVYLLSNLMPIPRFFFVLIPIFISDLIFMTYTILNHAYYGYNKKNNTPILLTVLGIIWLIAVFINPSLEDKITNGFLSLICLIPAVSIWIDRYKTERDDE</sequence>